<organism evidence="2 3">
    <name type="scientific">Arthrobacter crystallopoietes BAB-32</name>
    <dbReference type="NCBI Taxonomy" id="1246476"/>
    <lineage>
        <taxon>Bacteria</taxon>
        <taxon>Bacillati</taxon>
        <taxon>Actinomycetota</taxon>
        <taxon>Actinomycetes</taxon>
        <taxon>Micrococcales</taxon>
        <taxon>Micrococcaceae</taxon>
        <taxon>Crystallibacter</taxon>
    </lineage>
</organism>
<keyword evidence="1" id="KW-0812">Transmembrane</keyword>
<dbReference type="EMBL" id="ANPE02000109">
    <property type="protein sequence ID" value="EMY34572.1"/>
    <property type="molecule type" value="Genomic_DNA"/>
</dbReference>
<reference evidence="2 3" key="1">
    <citation type="journal article" date="2013" name="Genome Announc.">
        <title>Draft Genome Sequence of Arthrobacter crystallopoietes Strain BAB-32, Revealing Genes for Bioremediation.</title>
        <authorList>
            <person name="Joshi M.N."/>
            <person name="Pandit A.S."/>
            <person name="Sharma A."/>
            <person name="Pandya R.V."/>
            <person name="Desai S.M."/>
            <person name="Saxena A.K."/>
            <person name="Bagatharia S.B."/>
        </authorList>
    </citation>
    <scope>NUCLEOTIDE SEQUENCE [LARGE SCALE GENOMIC DNA]</scope>
    <source>
        <strain evidence="2 3">BAB-32</strain>
    </source>
</reference>
<accession>N1V3B6</accession>
<evidence type="ECO:0000313" key="2">
    <source>
        <dbReference type="EMBL" id="EMY34572.1"/>
    </source>
</evidence>
<feature type="transmembrane region" description="Helical" evidence="1">
    <location>
        <begin position="184"/>
        <end position="209"/>
    </location>
</feature>
<feature type="transmembrane region" description="Helical" evidence="1">
    <location>
        <begin position="125"/>
        <end position="148"/>
    </location>
</feature>
<dbReference type="Proteomes" id="UP000010729">
    <property type="component" value="Unassembled WGS sequence"/>
</dbReference>
<keyword evidence="1" id="KW-1133">Transmembrane helix</keyword>
<protein>
    <submittedName>
        <fullName evidence="2">Uncharacterized protein</fullName>
    </submittedName>
</protein>
<feature type="transmembrane region" description="Helical" evidence="1">
    <location>
        <begin position="154"/>
        <end position="172"/>
    </location>
</feature>
<feature type="transmembrane region" description="Helical" evidence="1">
    <location>
        <begin position="81"/>
        <end position="104"/>
    </location>
</feature>
<dbReference type="AlphaFoldDB" id="N1V3B6"/>
<name>N1V3B6_9MICC</name>
<evidence type="ECO:0000256" key="1">
    <source>
        <dbReference type="SAM" id="Phobius"/>
    </source>
</evidence>
<keyword evidence="1" id="KW-0472">Membrane</keyword>
<keyword evidence="3" id="KW-1185">Reference proteome</keyword>
<gene>
    <name evidence="2" type="ORF">D477_009198</name>
</gene>
<feature type="transmembrane region" description="Helical" evidence="1">
    <location>
        <begin position="215"/>
        <end position="234"/>
    </location>
</feature>
<comment type="caution">
    <text evidence="2">The sequence shown here is derived from an EMBL/GenBank/DDBJ whole genome shotgun (WGS) entry which is preliminary data.</text>
</comment>
<evidence type="ECO:0000313" key="3">
    <source>
        <dbReference type="Proteomes" id="UP000010729"/>
    </source>
</evidence>
<proteinExistence type="predicted"/>
<sequence>MVRQVAAGAASVLGGLLLAAFGVLAHRFRPFEGKDPGESCAPWGMNSASAAERDAEPFYLRQFFCSPDGSDAVLTKAPPEAFGLMAALLPLGLVLFAAGMVSLAMAARSPAAATVPPSGSSRRPAAAWALAMGAAWALFPSVAIYLGFGYWEAAAGYAGMVLACSAALIAAAESGAGGLGLRSAVARFAASAALAAAAAPMLAFGGGVFTLMAFAYPPVGGAMVVFPAAAALAWRLRRRAATT</sequence>